<dbReference type="PROSITE" id="PS00101">
    <property type="entry name" value="HEXAPEP_TRANSFERASES"/>
    <property type="match status" value="1"/>
</dbReference>
<dbReference type="InterPro" id="IPR011004">
    <property type="entry name" value="Trimer_LpxA-like_sf"/>
</dbReference>
<dbReference type="PANTHER" id="PTHR23416">
    <property type="entry name" value="SIALIC ACID SYNTHASE-RELATED"/>
    <property type="match status" value="1"/>
</dbReference>
<evidence type="ECO:0000313" key="4">
    <source>
        <dbReference type="EMBL" id="AQS47182.1"/>
    </source>
</evidence>
<reference evidence="4 5" key="1">
    <citation type="submission" date="2017-01" db="EMBL/GenBank/DDBJ databases">
        <title>The complete genome sequence of a sulfur-oxidizing marine bacterium Thioclava sp. 25B10_4T.</title>
        <authorList>
            <person name="Liu Y."/>
            <person name="Lai Q."/>
            <person name="Shao Z."/>
        </authorList>
    </citation>
    <scope>NUCLEOTIDE SEQUENCE [LARGE SCALE GENOMIC DNA]</scope>
    <source>
        <strain evidence="4 5">25B10_4</strain>
    </source>
</reference>
<dbReference type="Proteomes" id="UP000185622">
    <property type="component" value="Chromosome"/>
</dbReference>
<accession>A0ABN4XAP2</accession>
<dbReference type="Pfam" id="PF00132">
    <property type="entry name" value="Hexapep"/>
    <property type="match status" value="1"/>
</dbReference>
<protein>
    <recommendedName>
        <fullName evidence="6">Acyltransferase</fullName>
    </recommendedName>
</protein>
<evidence type="ECO:0000256" key="1">
    <source>
        <dbReference type="ARBA" id="ARBA00022679"/>
    </source>
</evidence>
<dbReference type="InterPro" id="IPR051159">
    <property type="entry name" value="Hexapeptide_acetyltransf"/>
</dbReference>
<dbReference type="InterPro" id="IPR001451">
    <property type="entry name" value="Hexapep"/>
</dbReference>
<evidence type="ECO:0000313" key="5">
    <source>
        <dbReference type="Proteomes" id="UP000185622"/>
    </source>
</evidence>
<keyword evidence="1" id="KW-0808">Transferase</keyword>
<dbReference type="SUPFAM" id="SSF51161">
    <property type="entry name" value="Trimeric LpxA-like enzymes"/>
    <property type="match status" value="1"/>
</dbReference>
<name>A0ABN4XAP2_9RHOB</name>
<organism evidence="4 5">
    <name type="scientific">Thioclava nitratireducens</name>
    <dbReference type="NCBI Taxonomy" id="1915078"/>
    <lineage>
        <taxon>Bacteria</taxon>
        <taxon>Pseudomonadati</taxon>
        <taxon>Pseudomonadota</taxon>
        <taxon>Alphaproteobacteria</taxon>
        <taxon>Rhodobacterales</taxon>
        <taxon>Paracoccaceae</taxon>
        <taxon>Thioclava</taxon>
    </lineage>
</organism>
<proteinExistence type="predicted"/>
<dbReference type="InterPro" id="IPR018357">
    <property type="entry name" value="Hexapep_transf_CS"/>
</dbReference>
<evidence type="ECO:0000256" key="3">
    <source>
        <dbReference type="ARBA" id="ARBA00023315"/>
    </source>
</evidence>
<keyword evidence="2" id="KW-0677">Repeat</keyword>
<evidence type="ECO:0008006" key="6">
    <source>
        <dbReference type="Google" id="ProtNLM"/>
    </source>
</evidence>
<keyword evidence="3" id="KW-0012">Acyltransferase</keyword>
<keyword evidence="5" id="KW-1185">Reference proteome</keyword>
<dbReference type="EMBL" id="CP019437">
    <property type="protein sequence ID" value="AQS47182.1"/>
    <property type="molecule type" value="Genomic_DNA"/>
</dbReference>
<gene>
    <name evidence="4" type="ORF">BMG03_04735</name>
</gene>
<sequence length="203" mass="22605">MWLRLRKILKRIVISNRSILKLFFSAFFDRRFLSGRYFDEQLIGYFWAANAVWTRNILRLAAPLPFPTGFRTHVSNPRNIHFHPDDLNNLQSPGTYFQNFAGQIYLGKGCFIGPNVGIITANHDPSSLDEHLCAKDVRIGADSWIGMNAIILPGVTLGPRTIVAAGAIVTKAVPEGNCVLAGNPAKKIRNLGSEMTNLQRQAD</sequence>
<dbReference type="Gene3D" id="2.160.10.10">
    <property type="entry name" value="Hexapeptide repeat proteins"/>
    <property type="match status" value="1"/>
</dbReference>
<evidence type="ECO:0000256" key="2">
    <source>
        <dbReference type="ARBA" id="ARBA00022737"/>
    </source>
</evidence>